<dbReference type="InterPro" id="IPR002401">
    <property type="entry name" value="Cyt_P450_E_grp-I"/>
</dbReference>
<evidence type="ECO:0000256" key="6">
    <source>
        <dbReference type="ARBA" id="ARBA00023004"/>
    </source>
</evidence>
<dbReference type="GO" id="GO:0004497">
    <property type="term" value="F:monooxygenase activity"/>
    <property type="evidence" value="ECO:0007669"/>
    <property type="project" value="UniProtKB-KW"/>
</dbReference>
<comment type="similarity">
    <text evidence="2 8">Belongs to the cytochrome P450 family.</text>
</comment>
<dbReference type="InterPro" id="IPR001128">
    <property type="entry name" value="Cyt_P450"/>
</dbReference>
<evidence type="ECO:0000256" key="5">
    <source>
        <dbReference type="ARBA" id="ARBA00023002"/>
    </source>
</evidence>
<keyword evidence="4 7" id="KW-0479">Metal-binding</keyword>
<dbReference type="GO" id="GO:0020037">
    <property type="term" value="F:heme binding"/>
    <property type="evidence" value="ECO:0007669"/>
    <property type="project" value="InterPro"/>
</dbReference>
<accession>A0A2P2JZC3</accession>
<keyword evidence="6 7" id="KW-0408">Iron</keyword>
<dbReference type="InterPro" id="IPR036396">
    <property type="entry name" value="Cyt_P450_sf"/>
</dbReference>
<evidence type="ECO:0000313" key="10">
    <source>
        <dbReference type="EMBL" id="MBW98810.1"/>
    </source>
</evidence>
<dbReference type="PANTHER" id="PTHR47950:SF49">
    <property type="entry name" value="CYTOCHROME P450"/>
    <property type="match status" value="1"/>
</dbReference>
<dbReference type="PRINTS" id="PR00463">
    <property type="entry name" value="EP450I"/>
</dbReference>
<feature type="binding site" description="axial binding residue" evidence="7">
    <location>
        <position position="113"/>
    </location>
    <ligand>
        <name>heme</name>
        <dbReference type="ChEBI" id="CHEBI:30413"/>
    </ligand>
    <ligandPart>
        <name>Fe</name>
        <dbReference type="ChEBI" id="CHEBI:18248"/>
    </ligandPart>
</feature>
<dbReference type="GO" id="GO:0016705">
    <property type="term" value="F:oxidoreductase activity, acting on paired donors, with incorporation or reduction of molecular oxygen"/>
    <property type="evidence" value="ECO:0007669"/>
    <property type="project" value="InterPro"/>
</dbReference>
<dbReference type="PRINTS" id="PR00385">
    <property type="entry name" value="P450"/>
</dbReference>
<evidence type="ECO:0000256" key="4">
    <source>
        <dbReference type="ARBA" id="ARBA00022723"/>
    </source>
</evidence>
<dbReference type="GO" id="GO:0005506">
    <property type="term" value="F:iron ion binding"/>
    <property type="evidence" value="ECO:0007669"/>
    <property type="project" value="InterPro"/>
</dbReference>
<keyword evidence="8" id="KW-0503">Monooxygenase</keyword>
<dbReference type="SUPFAM" id="SSF48264">
    <property type="entry name" value="Cytochrome P450"/>
    <property type="match status" value="1"/>
</dbReference>
<keyword evidence="3 7" id="KW-0349">Heme</keyword>
<organism evidence="10">
    <name type="scientific">Rhizophora mucronata</name>
    <name type="common">Asiatic mangrove</name>
    <dbReference type="NCBI Taxonomy" id="61149"/>
    <lineage>
        <taxon>Eukaryota</taxon>
        <taxon>Viridiplantae</taxon>
        <taxon>Streptophyta</taxon>
        <taxon>Embryophyta</taxon>
        <taxon>Tracheophyta</taxon>
        <taxon>Spermatophyta</taxon>
        <taxon>Magnoliopsida</taxon>
        <taxon>eudicotyledons</taxon>
        <taxon>Gunneridae</taxon>
        <taxon>Pentapetalae</taxon>
        <taxon>rosids</taxon>
        <taxon>fabids</taxon>
        <taxon>Malpighiales</taxon>
        <taxon>Rhizophoraceae</taxon>
        <taxon>Rhizophora</taxon>
    </lineage>
</organism>
<keyword evidence="5 8" id="KW-0560">Oxidoreductase</keyword>
<evidence type="ECO:0000256" key="2">
    <source>
        <dbReference type="ARBA" id="ARBA00010617"/>
    </source>
</evidence>
<sequence>MERVHEELKEEINGNSIKECQVSQLPYLNACIKETLRLHPPAPFLLPRRVAETCQIMDYRFHKNSQVLVNVWAIGRDPSVWEDPLSFKPERFLGKSWADLELLPAFGGGRRICPGMPMATRQLALILASLLYHFDWSLPNGQDPSSLDMNDKFGITLQKEQPLLLVPRRIL</sequence>
<dbReference type="InterPro" id="IPR017972">
    <property type="entry name" value="Cyt_P450_CS"/>
</dbReference>
<dbReference type="Pfam" id="PF00067">
    <property type="entry name" value="p450"/>
    <property type="match status" value="1"/>
</dbReference>
<dbReference type="PROSITE" id="PS00086">
    <property type="entry name" value="CYTOCHROME_P450"/>
    <property type="match status" value="1"/>
</dbReference>
<evidence type="ECO:0000256" key="8">
    <source>
        <dbReference type="RuleBase" id="RU000461"/>
    </source>
</evidence>
<dbReference type="AlphaFoldDB" id="A0A2P2JZC3"/>
<evidence type="ECO:0000256" key="3">
    <source>
        <dbReference type="ARBA" id="ARBA00022617"/>
    </source>
</evidence>
<proteinExistence type="inferred from homology"/>
<evidence type="ECO:0000256" key="7">
    <source>
        <dbReference type="PIRSR" id="PIRSR602401-1"/>
    </source>
</evidence>
<comment type="cofactor">
    <cofactor evidence="1 7">
        <name>heme</name>
        <dbReference type="ChEBI" id="CHEBI:30413"/>
    </cofactor>
</comment>
<reference evidence="10" key="1">
    <citation type="submission" date="2018-02" db="EMBL/GenBank/DDBJ databases">
        <title>Rhizophora mucronata_Transcriptome.</title>
        <authorList>
            <person name="Meera S.P."/>
            <person name="Sreeshan A."/>
            <person name="Augustine A."/>
        </authorList>
    </citation>
    <scope>NUCLEOTIDE SEQUENCE</scope>
    <source>
        <tissue evidence="10">Leaf</tissue>
    </source>
</reference>
<dbReference type="EMBL" id="GGEC01018327">
    <property type="protein sequence ID" value="MBW98810.1"/>
    <property type="molecule type" value="Transcribed_RNA"/>
</dbReference>
<dbReference type="Gene3D" id="1.10.630.10">
    <property type="entry name" value="Cytochrome P450"/>
    <property type="match status" value="1"/>
</dbReference>
<name>A0A2P2JZC3_RHIMU</name>
<dbReference type="PANTHER" id="PTHR47950">
    <property type="entry name" value="CYTOCHROME P450, FAMILY 76, SUBFAMILY C, POLYPEPTIDE 5-RELATED"/>
    <property type="match status" value="1"/>
</dbReference>
<dbReference type="EMBL" id="GGEC01018326">
    <property type="protein sequence ID" value="MBW98809.1"/>
    <property type="molecule type" value="Transcribed_RNA"/>
</dbReference>
<evidence type="ECO:0000256" key="1">
    <source>
        <dbReference type="ARBA" id="ARBA00001971"/>
    </source>
</evidence>
<protein>
    <submittedName>
        <fullName evidence="9">Putative S-N-methylcoclaurine 3'-hydroxylase isozyme 2</fullName>
    </submittedName>
</protein>
<evidence type="ECO:0000313" key="9">
    <source>
        <dbReference type="EMBL" id="MBW98809.1"/>
    </source>
</evidence>